<dbReference type="Proteomes" id="UP001447188">
    <property type="component" value="Unassembled WGS sequence"/>
</dbReference>
<sequence>MSDTIAPTDAPLPTSSSASAPSGPPTVAQIPAPAGPLFALKAGVISKVLPWGPGDFILANRAFRAVYAKHVQMHRDKWLLLPPGVIDTAIAALKQENPRLFGCFEGDWYLMWGLYKRHSQRWRQSPPEKEAVDATGEA</sequence>
<accession>A0ABR3GSZ2</accession>
<feature type="region of interest" description="Disordered" evidence="1">
    <location>
        <begin position="1"/>
        <end position="26"/>
    </location>
</feature>
<reference evidence="2 3" key="1">
    <citation type="submission" date="2024-02" db="EMBL/GenBank/DDBJ databases">
        <title>Discinaceae phylogenomics.</title>
        <authorList>
            <person name="Dirks A.C."/>
            <person name="James T.Y."/>
        </authorList>
    </citation>
    <scope>NUCLEOTIDE SEQUENCE [LARGE SCALE GENOMIC DNA]</scope>
    <source>
        <strain evidence="2 3">ACD0624</strain>
    </source>
</reference>
<evidence type="ECO:0000313" key="3">
    <source>
        <dbReference type="Proteomes" id="UP001447188"/>
    </source>
</evidence>
<protein>
    <submittedName>
        <fullName evidence="2">Uncharacterized protein</fullName>
    </submittedName>
</protein>
<evidence type="ECO:0000313" key="2">
    <source>
        <dbReference type="EMBL" id="KAL0639054.1"/>
    </source>
</evidence>
<evidence type="ECO:0000256" key="1">
    <source>
        <dbReference type="SAM" id="MobiDB-lite"/>
    </source>
</evidence>
<dbReference type="EMBL" id="JBBBZM010000015">
    <property type="protein sequence ID" value="KAL0639054.1"/>
    <property type="molecule type" value="Genomic_DNA"/>
</dbReference>
<organism evidence="2 3">
    <name type="scientific">Discina gigas</name>
    <dbReference type="NCBI Taxonomy" id="1032678"/>
    <lineage>
        <taxon>Eukaryota</taxon>
        <taxon>Fungi</taxon>
        <taxon>Dikarya</taxon>
        <taxon>Ascomycota</taxon>
        <taxon>Pezizomycotina</taxon>
        <taxon>Pezizomycetes</taxon>
        <taxon>Pezizales</taxon>
        <taxon>Discinaceae</taxon>
        <taxon>Discina</taxon>
    </lineage>
</organism>
<gene>
    <name evidence="2" type="ORF">Q9L58_001936</name>
</gene>
<keyword evidence="3" id="KW-1185">Reference proteome</keyword>
<comment type="caution">
    <text evidence="2">The sequence shown here is derived from an EMBL/GenBank/DDBJ whole genome shotgun (WGS) entry which is preliminary data.</text>
</comment>
<name>A0ABR3GSZ2_9PEZI</name>
<proteinExistence type="predicted"/>